<accession>A0A8G1RGV4</accession>
<dbReference type="Proteomes" id="UP000249789">
    <property type="component" value="Unassembled WGS sequence"/>
</dbReference>
<evidence type="ECO:0000256" key="1">
    <source>
        <dbReference type="SAM" id="MobiDB-lite"/>
    </source>
</evidence>
<name>A0A8G1RGV4_9EURO</name>
<dbReference type="GeneID" id="63866296"/>
<protein>
    <submittedName>
        <fullName evidence="2">Uncharacterized protein</fullName>
    </submittedName>
</protein>
<feature type="compositionally biased region" description="Gly residues" evidence="1">
    <location>
        <begin position="132"/>
        <end position="141"/>
    </location>
</feature>
<dbReference type="EMBL" id="KZ824701">
    <property type="protein sequence ID" value="RAK72162.1"/>
    <property type="molecule type" value="Genomic_DNA"/>
</dbReference>
<dbReference type="VEuPathDB" id="FungiDB:BO72DRAFT_501270"/>
<proteinExistence type="predicted"/>
<dbReference type="AlphaFoldDB" id="A0A8G1RGV4"/>
<organism evidence="2 3">
    <name type="scientific">Aspergillus fijiensis CBS 313.89</name>
    <dbReference type="NCBI Taxonomy" id="1448319"/>
    <lineage>
        <taxon>Eukaryota</taxon>
        <taxon>Fungi</taxon>
        <taxon>Dikarya</taxon>
        <taxon>Ascomycota</taxon>
        <taxon>Pezizomycotina</taxon>
        <taxon>Eurotiomycetes</taxon>
        <taxon>Eurotiomycetidae</taxon>
        <taxon>Eurotiales</taxon>
        <taxon>Aspergillaceae</taxon>
        <taxon>Aspergillus</taxon>
    </lineage>
</organism>
<evidence type="ECO:0000313" key="2">
    <source>
        <dbReference type="EMBL" id="RAK72162.1"/>
    </source>
</evidence>
<keyword evidence="3" id="KW-1185">Reference proteome</keyword>
<sequence length="171" mass="18536">MDPIPSNMTDETLLPSFSIPAADSQMMSAVCVAVIAQQLTTRVMAKTLARRGTRHYDLKPSLPIFVAVRWNRYPNSRLKNRVRPDPSDFALRFLSDVWARGGGGRVGVVEMGWSSGDDADGAEADKSNRSRIGGGGGGDGDGTIDWFGSKGPDRRGAEGWPCARSAIRIRR</sequence>
<dbReference type="RefSeq" id="XP_040796174.1">
    <property type="nucleotide sequence ID" value="XM_040948963.1"/>
</dbReference>
<gene>
    <name evidence="2" type="ORF">BO72DRAFT_501270</name>
</gene>
<evidence type="ECO:0000313" key="3">
    <source>
        <dbReference type="Proteomes" id="UP000249789"/>
    </source>
</evidence>
<reference evidence="2 3" key="1">
    <citation type="submission" date="2018-02" db="EMBL/GenBank/DDBJ databases">
        <title>The genomes of Aspergillus section Nigri reveals drivers in fungal speciation.</title>
        <authorList>
            <consortium name="DOE Joint Genome Institute"/>
            <person name="Vesth T.C."/>
            <person name="Nybo J."/>
            <person name="Theobald S."/>
            <person name="Brandl J."/>
            <person name="Frisvad J.C."/>
            <person name="Nielsen K.F."/>
            <person name="Lyhne E.K."/>
            <person name="Kogle M.E."/>
            <person name="Kuo A."/>
            <person name="Riley R."/>
            <person name="Clum A."/>
            <person name="Nolan M."/>
            <person name="Lipzen A."/>
            <person name="Salamov A."/>
            <person name="Henrissat B."/>
            <person name="Wiebenga A."/>
            <person name="De vries R.P."/>
            <person name="Grigoriev I.V."/>
            <person name="Mortensen U.H."/>
            <person name="Andersen M.R."/>
            <person name="Baker S.E."/>
        </authorList>
    </citation>
    <scope>NUCLEOTIDE SEQUENCE [LARGE SCALE GENOMIC DNA]</scope>
    <source>
        <strain evidence="2 3">CBS 313.89</strain>
    </source>
</reference>
<feature type="region of interest" description="Disordered" evidence="1">
    <location>
        <begin position="117"/>
        <end position="160"/>
    </location>
</feature>